<dbReference type="Proteomes" id="UP000184363">
    <property type="component" value="Unassembled WGS sequence"/>
</dbReference>
<dbReference type="InterPro" id="IPR035956">
    <property type="entry name" value="RimP_N_sf"/>
</dbReference>
<protein>
    <recommendedName>
        <fullName evidence="3">Ribosome maturation factor RimP</fullName>
    </recommendedName>
</protein>
<dbReference type="InterPro" id="IPR003728">
    <property type="entry name" value="Ribosome_maturation_RimP"/>
</dbReference>
<dbReference type="EMBL" id="FRAP01000023">
    <property type="protein sequence ID" value="SHL27676.1"/>
    <property type="molecule type" value="Genomic_DNA"/>
</dbReference>
<sequence length="181" mass="19464">MSPSRPVQQDLGSLPEQLHGVLEPIVTGAGFELDDIDVRAAGRRHTVKVIVDSDNGVGLDDLAGLSRSVSAELDRHDHLINGSYTLEVTSPGVERPLTKARHWQRAHLRKVVITTTDGQKFTGRVGTAGAESVVVLVDGQARELRYADVRRATVEVEFKPAPEAELRALGAASAAQAEEES</sequence>
<comment type="similarity">
    <text evidence="3">Belongs to the RimP family.</text>
</comment>
<evidence type="ECO:0000313" key="7">
    <source>
        <dbReference type="Proteomes" id="UP000184363"/>
    </source>
</evidence>
<evidence type="ECO:0000259" key="5">
    <source>
        <dbReference type="Pfam" id="PF17384"/>
    </source>
</evidence>
<dbReference type="AlphaFoldDB" id="A0A1M6ZAY0"/>
<dbReference type="GO" id="GO:0000028">
    <property type="term" value="P:ribosomal small subunit assembly"/>
    <property type="evidence" value="ECO:0007669"/>
    <property type="project" value="TreeGrafter"/>
</dbReference>
<dbReference type="InterPro" id="IPR028998">
    <property type="entry name" value="RimP_C"/>
</dbReference>
<keyword evidence="1 3" id="KW-0963">Cytoplasm</keyword>
<dbReference type="NCBIfam" id="NF000930">
    <property type="entry name" value="PRK00092.2-2"/>
    <property type="match status" value="1"/>
</dbReference>
<dbReference type="InterPro" id="IPR028989">
    <property type="entry name" value="RimP_N"/>
</dbReference>
<dbReference type="Gene3D" id="3.30.300.70">
    <property type="entry name" value="RimP-like superfamily, N-terminal"/>
    <property type="match status" value="1"/>
</dbReference>
<organism evidence="6 7">
    <name type="scientific">Pseudonocardia thermophila</name>
    <dbReference type="NCBI Taxonomy" id="1848"/>
    <lineage>
        <taxon>Bacteria</taxon>
        <taxon>Bacillati</taxon>
        <taxon>Actinomycetota</taxon>
        <taxon>Actinomycetes</taxon>
        <taxon>Pseudonocardiales</taxon>
        <taxon>Pseudonocardiaceae</taxon>
        <taxon>Pseudonocardia</taxon>
    </lineage>
</organism>
<dbReference type="PANTHER" id="PTHR33867:SF1">
    <property type="entry name" value="RIBOSOME MATURATION FACTOR RIMP"/>
    <property type="match status" value="1"/>
</dbReference>
<dbReference type="Pfam" id="PF17384">
    <property type="entry name" value="DUF150_C"/>
    <property type="match status" value="1"/>
</dbReference>
<comment type="subcellular location">
    <subcellularLocation>
        <location evidence="3">Cytoplasm</location>
    </subcellularLocation>
</comment>
<dbReference type="OrthoDB" id="9805006at2"/>
<evidence type="ECO:0000256" key="2">
    <source>
        <dbReference type="ARBA" id="ARBA00022517"/>
    </source>
</evidence>
<dbReference type="Pfam" id="PF02576">
    <property type="entry name" value="RimP_N"/>
    <property type="match status" value="1"/>
</dbReference>
<keyword evidence="7" id="KW-1185">Reference proteome</keyword>
<feature type="domain" description="Ribosome maturation factor RimP C-terminal" evidence="5">
    <location>
        <begin position="97"/>
        <end position="158"/>
    </location>
</feature>
<dbReference type="GO" id="GO:0006412">
    <property type="term" value="P:translation"/>
    <property type="evidence" value="ECO:0007669"/>
    <property type="project" value="TreeGrafter"/>
</dbReference>
<gene>
    <name evidence="3" type="primary">rimP</name>
    <name evidence="6" type="ORF">SAMN05443637_12320</name>
</gene>
<comment type="function">
    <text evidence="3">Required for maturation of 30S ribosomal subunits.</text>
</comment>
<feature type="domain" description="Ribosome maturation factor RimP N-terminal" evidence="4">
    <location>
        <begin position="22"/>
        <end position="94"/>
    </location>
</feature>
<evidence type="ECO:0000259" key="4">
    <source>
        <dbReference type="Pfam" id="PF02576"/>
    </source>
</evidence>
<dbReference type="STRING" id="1848.SAMN05443637_12320"/>
<evidence type="ECO:0000256" key="1">
    <source>
        <dbReference type="ARBA" id="ARBA00022490"/>
    </source>
</evidence>
<accession>A0A1M6ZAY0</accession>
<dbReference type="PANTHER" id="PTHR33867">
    <property type="entry name" value="RIBOSOME MATURATION FACTOR RIMP"/>
    <property type="match status" value="1"/>
</dbReference>
<name>A0A1M6ZAY0_PSETH</name>
<evidence type="ECO:0000256" key="3">
    <source>
        <dbReference type="HAMAP-Rule" id="MF_01077"/>
    </source>
</evidence>
<proteinExistence type="inferred from homology"/>
<evidence type="ECO:0000313" key="6">
    <source>
        <dbReference type="EMBL" id="SHL27676.1"/>
    </source>
</evidence>
<dbReference type="CDD" id="cd01734">
    <property type="entry name" value="YlxS_C"/>
    <property type="match status" value="1"/>
</dbReference>
<dbReference type="GO" id="GO:0005829">
    <property type="term" value="C:cytosol"/>
    <property type="evidence" value="ECO:0007669"/>
    <property type="project" value="TreeGrafter"/>
</dbReference>
<keyword evidence="2 3" id="KW-0690">Ribosome biogenesis</keyword>
<dbReference type="SUPFAM" id="SSF75420">
    <property type="entry name" value="YhbC-like, N-terminal domain"/>
    <property type="match status" value="1"/>
</dbReference>
<dbReference type="HAMAP" id="MF_01077">
    <property type="entry name" value="RimP"/>
    <property type="match status" value="1"/>
</dbReference>
<reference evidence="6 7" key="1">
    <citation type="submission" date="2016-11" db="EMBL/GenBank/DDBJ databases">
        <authorList>
            <person name="Jaros S."/>
            <person name="Januszkiewicz K."/>
            <person name="Wedrychowicz H."/>
        </authorList>
    </citation>
    <scope>NUCLEOTIDE SEQUENCE [LARGE SCALE GENOMIC DNA]</scope>
    <source>
        <strain evidence="6 7">DSM 43832</strain>
    </source>
</reference>